<feature type="compositionally biased region" description="Basic and acidic residues" evidence="1">
    <location>
        <begin position="61"/>
        <end position="73"/>
    </location>
</feature>
<dbReference type="EMBL" id="LOKL01000035">
    <property type="protein sequence ID" value="MBZ3923274.1"/>
    <property type="molecule type" value="Genomic_DNA"/>
</dbReference>
<evidence type="ECO:0000313" key="3">
    <source>
        <dbReference type="Proteomes" id="UP000825388"/>
    </source>
</evidence>
<organism evidence="2 3">
    <name type="scientific">Xanthomonas citri pv. sesbaniae</name>
    <dbReference type="NCBI Taxonomy" id="473425"/>
    <lineage>
        <taxon>Bacteria</taxon>
        <taxon>Pseudomonadati</taxon>
        <taxon>Pseudomonadota</taxon>
        <taxon>Gammaproteobacteria</taxon>
        <taxon>Lysobacterales</taxon>
        <taxon>Lysobacteraceae</taxon>
        <taxon>Xanthomonas</taxon>
    </lineage>
</organism>
<gene>
    <name evidence="2" type="ORF">Xseb_05425</name>
</gene>
<comment type="caution">
    <text evidence="2">The sequence shown here is derived from an EMBL/GenBank/DDBJ whole genome shotgun (WGS) entry which is preliminary data.</text>
</comment>
<sequence length="73" mass="7740">MAASAASSARIAVRNHGAGPRPRQMRALCWTHAGPAQAALGCRPWQTAHVDGRSVHPQGGEPHHGDHITHHTT</sequence>
<dbReference type="AlphaFoldDB" id="A0AAW4RKE9"/>
<feature type="region of interest" description="Disordered" evidence="1">
    <location>
        <begin position="50"/>
        <end position="73"/>
    </location>
</feature>
<protein>
    <submittedName>
        <fullName evidence="2">Uncharacterized protein</fullName>
    </submittedName>
</protein>
<dbReference type="Proteomes" id="UP000825388">
    <property type="component" value="Unassembled WGS sequence"/>
</dbReference>
<evidence type="ECO:0000313" key="2">
    <source>
        <dbReference type="EMBL" id="MBZ3923274.1"/>
    </source>
</evidence>
<evidence type="ECO:0000256" key="1">
    <source>
        <dbReference type="SAM" id="MobiDB-lite"/>
    </source>
</evidence>
<reference evidence="2" key="1">
    <citation type="submission" date="2015-12" db="EMBL/GenBank/DDBJ databases">
        <authorList>
            <person name="Bansal K."/>
            <person name="Midha S."/>
            <person name="Patil P.B."/>
        </authorList>
    </citation>
    <scope>NUCLEOTIDE SEQUENCE</scope>
    <source>
        <strain evidence="2">LMG867</strain>
    </source>
</reference>
<feature type="region of interest" description="Disordered" evidence="1">
    <location>
        <begin position="1"/>
        <end position="22"/>
    </location>
</feature>
<accession>A0AAW4RKE9</accession>
<name>A0AAW4RKE9_XANCI</name>
<proteinExistence type="predicted"/>